<comment type="caution">
    <text evidence="2">The sequence shown here is derived from an EMBL/GenBank/DDBJ whole genome shotgun (WGS) entry which is preliminary data.</text>
</comment>
<dbReference type="EMBL" id="JADYXP020000003">
    <property type="protein sequence ID" value="KAL0129228.1"/>
    <property type="molecule type" value="Genomic_DNA"/>
</dbReference>
<evidence type="ECO:0008006" key="4">
    <source>
        <dbReference type="Google" id="ProtNLM"/>
    </source>
</evidence>
<dbReference type="AlphaFoldDB" id="A0AAW2GPQ1"/>
<evidence type="ECO:0000256" key="1">
    <source>
        <dbReference type="SAM" id="Phobius"/>
    </source>
</evidence>
<keyword evidence="1" id="KW-0472">Membrane</keyword>
<organism evidence="2 3">
    <name type="scientific">Cardiocondyla obscurior</name>
    <dbReference type="NCBI Taxonomy" id="286306"/>
    <lineage>
        <taxon>Eukaryota</taxon>
        <taxon>Metazoa</taxon>
        <taxon>Ecdysozoa</taxon>
        <taxon>Arthropoda</taxon>
        <taxon>Hexapoda</taxon>
        <taxon>Insecta</taxon>
        <taxon>Pterygota</taxon>
        <taxon>Neoptera</taxon>
        <taxon>Endopterygota</taxon>
        <taxon>Hymenoptera</taxon>
        <taxon>Apocrita</taxon>
        <taxon>Aculeata</taxon>
        <taxon>Formicoidea</taxon>
        <taxon>Formicidae</taxon>
        <taxon>Myrmicinae</taxon>
        <taxon>Cardiocondyla</taxon>
    </lineage>
</organism>
<evidence type="ECO:0000313" key="3">
    <source>
        <dbReference type="Proteomes" id="UP001430953"/>
    </source>
</evidence>
<proteinExistence type="predicted"/>
<name>A0AAW2GPQ1_9HYME</name>
<keyword evidence="1" id="KW-1133">Transmembrane helix</keyword>
<gene>
    <name evidence="2" type="ORF">PUN28_004130</name>
</gene>
<feature type="transmembrane region" description="Helical" evidence="1">
    <location>
        <begin position="7"/>
        <end position="28"/>
    </location>
</feature>
<sequence length="105" mass="12174">MPRNNKFLFPLSLPHISSSFMVAFSTLHRCLRPVVTSSDFQLLSFPFCVHATLALFAKLKKKKKNDKYLTCHARYKICSLLMKLTAFFRVGRHAFTANFLPAEYR</sequence>
<feature type="transmembrane region" description="Helical" evidence="1">
    <location>
        <begin position="40"/>
        <end position="57"/>
    </location>
</feature>
<dbReference type="Proteomes" id="UP001430953">
    <property type="component" value="Unassembled WGS sequence"/>
</dbReference>
<keyword evidence="1" id="KW-0812">Transmembrane</keyword>
<accession>A0AAW2GPQ1</accession>
<evidence type="ECO:0000313" key="2">
    <source>
        <dbReference type="EMBL" id="KAL0129228.1"/>
    </source>
</evidence>
<keyword evidence="3" id="KW-1185">Reference proteome</keyword>
<reference evidence="2 3" key="1">
    <citation type="submission" date="2023-03" db="EMBL/GenBank/DDBJ databases">
        <title>High recombination rates correlate with genetic variation in Cardiocondyla obscurior ants.</title>
        <authorList>
            <person name="Errbii M."/>
        </authorList>
    </citation>
    <scope>NUCLEOTIDE SEQUENCE [LARGE SCALE GENOMIC DNA]</scope>
    <source>
        <strain evidence="2">Alpha-2009</strain>
        <tissue evidence="2">Whole body</tissue>
    </source>
</reference>
<protein>
    <recommendedName>
        <fullName evidence="4">Secreted protein</fullName>
    </recommendedName>
</protein>